<evidence type="ECO:0000256" key="5">
    <source>
        <dbReference type="SAM" id="MobiDB-lite"/>
    </source>
</evidence>
<dbReference type="Pfam" id="PF07676">
    <property type="entry name" value="PD40"/>
    <property type="match status" value="1"/>
</dbReference>
<keyword evidence="3" id="KW-0998">Cell outer membrane</keyword>
<dbReference type="InterPro" id="IPR036737">
    <property type="entry name" value="OmpA-like_sf"/>
</dbReference>
<proteinExistence type="predicted"/>
<feature type="region of interest" description="Disordered" evidence="5">
    <location>
        <begin position="628"/>
        <end position="663"/>
    </location>
</feature>
<evidence type="ECO:0000256" key="3">
    <source>
        <dbReference type="ARBA" id="ARBA00023237"/>
    </source>
</evidence>
<dbReference type="InterPro" id="IPR006665">
    <property type="entry name" value="OmpA-like"/>
</dbReference>
<gene>
    <name evidence="7" type="ORF">MKQ68_21180</name>
</gene>
<dbReference type="Gene3D" id="2.120.10.30">
    <property type="entry name" value="TolB, C-terminal domain"/>
    <property type="match status" value="1"/>
</dbReference>
<evidence type="ECO:0000256" key="4">
    <source>
        <dbReference type="PROSITE-ProRule" id="PRU00473"/>
    </source>
</evidence>
<protein>
    <submittedName>
        <fullName evidence="7">OmpA family protein</fullName>
    </submittedName>
</protein>
<dbReference type="InterPro" id="IPR011990">
    <property type="entry name" value="TPR-like_helical_dom_sf"/>
</dbReference>
<name>A0ABY6IYV5_9BACT</name>
<feature type="compositionally biased region" description="Basic and acidic residues" evidence="5">
    <location>
        <begin position="654"/>
        <end position="663"/>
    </location>
</feature>
<dbReference type="Pfam" id="PF00691">
    <property type="entry name" value="OmpA"/>
    <property type="match status" value="1"/>
</dbReference>
<sequence>MKKITRIWLLLLLIPGPYVNAQYVMDYKRTADNYFESKDYYSAAQYYTRALGGYKSTKLEVKPYLPEKRTPKKGKAFKDHEQMVYKLAESYRMYFDYGNAEKTYAEVLAQPEATTMFPLARFWYGVSLRANAKYDEALSQFQQFKQEYKTLDDYANRANLEIANCEFASNEMKKPSRFEVQKMAGNINQGGANYAAAQPNTSTLYFTSSRLDQSELEKKNTPFVNNIYEATAGVNDSYSNEKKVQIPIAKGFEQGTPAFSADGNTMYLTRWSVKDGVKNAMIYTSAKQGDTWSEPAPLDAAVNVPGYSSKEPFATPDGKYLVFASNRPGGMGKYDLWYSTIIDGKIGTAQNMGTTINTKDEEQAAFYDPKSKMLVFSTNGRIGFGGLDFFQSKGEFGNWTVPENMGTPLNSQKDDVYYASADSDLGMRKGYISSDRESVCCLEIYSVKRKSKMLGGLVLDCDTRQPLTGTKVTLLDTVANKVIDQMVIDESGLYTFEVEMKKRYKILAEKENYFTKALQVSTNPLERMDTLMSPSLCLNRYEIGKAIILKDIFYDYNKADLRSQSLVVLDTLLQIMIDNPAITIELSAHTDSKGTDAYNLKLSEARAQACVNYLISKGIARNRLESKGYGESKPIAPNNQPNGKDNPDGRQLNRRTEFKVLRN</sequence>
<dbReference type="InterPro" id="IPR050330">
    <property type="entry name" value="Bact_OuterMem_StrucFunc"/>
</dbReference>
<dbReference type="InterPro" id="IPR006664">
    <property type="entry name" value="OMP_bac"/>
</dbReference>
<comment type="subcellular location">
    <subcellularLocation>
        <location evidence="1">Cell outer membrane</location>
    </subcellularLocation>
</comment>
<feature type="domain" description="OmpA-like" evidence="6">
    <location>
        <begin position="541"/>
        <end position="663"/>
    </location>
</feature>
<keyword evidence="2 4" id="KW-0472">Membrane</keyword>
<dbReference type="PRINTS" id="PR01021">
    <property type="entry name" value="OMPADOMAIN"/>
</dbReference>
<dbReference type="SUPFAM" id="SSF82171">
    <property type="entry name" value="DPP6 N-terminal domain-like"/>
    <property type="match status" value="1"/>
</dbReference>
<evidence type="ECO:0000256" key="1">
    <source>
        <dbReference type="ARBA" id="ARBA00004442"/>
    </source>
</evidence>
<evidence type="ECO:0000259" key="6">
    <source>
        <dbReference type="PROSITE" id="PS51123"/>
    </source>
</evidence>
<evidence type="ECO:0000313" key="8">
    <source>
        <dbReference type="Proteomes" id="UP001162741"/>
    </source>
</evidence>
<accession>A0ABY6IYV5</accession>
<dbReference type="InterPro" id="IPR011659">
    <property type="entry name" value="WD40"/>
</dbReference>
<keyword evidence="8" id="KW-1185">Reference proteome</keyword>
<reference evidence="7" key="1">
    <citation type="submission" date="2022-10" db="EMBL/GenBank/DDBJ databases">
        <title>Chitinophaga sp. nov., isolated from soil.</title>
        <authorList>
            <person name="Jeon C.O."/>
        </authorList>
    </citation>
    <scope>NUCLEOTIDE SEQUENCE</scope>
    <source>
        <strain evidence="7">R8</strain>
    </source>
</reference>
<dbReference type="Gene3D" id="3.30.1330.60">
    <property type="entry name" value="OmpA-like domain"/>
    <property type="match status" value="1"/>
</dbReference>
<dbReference type="Proteomes" id="UP001162741">
    <property type="component" value="Chromosome"/>
</dbReference>
<dbReference type="SUPFAM" id="SSF48452">
    <property type="entry name" value="TPR-like"/>
    <property type="match status" value="1"/>
</dbReference>
<dbReference type="SUPFAM" id="SSF103088">
    <property type="entry name" value="OmpA-like"/>
    <property type="match status" value="1"/>
</dbReference>
<dbReference type="CDD" id="cd07185">
    <property type="entry name" value="OmpA_C-like"/>
    <property type="match status" value="1"/>
</dbReference>
<dbReference type="Gene3D" id="1.25.40.10">
    <property type="entry name" value="Tetratricopeptide repeat domain"/>
    <property type="match status" value="1"/>
</dbReference>
<dbReference type="EMBL" id="CP107006">
    <property type="protein sequence ID" value="UYQ92598.1"/>
    <property type="molecule type" value="Genomic_DNA"/>
</dbReference>
<dbReference type="InterPro" id="IPR011042">
    <property type="entry name" value="6-blade_b-propeller_TolB-like"/>
</dbReference>
<evidence type="ECO:0000256" key="2">
    <source>
        <dbReference type="ARBA" id="ARBA00023136"/>
    </source>
</evidence>
<dbReference type="RefSeq" id="WP_264280838.1">
    <property type="nucleotide sequence ID" value="NZ_CP107006.1"/>
</dbReference>
<dbReference type="PANTHER" id="PTHR30329">
    <property type="entry name" value="STATOR ELEMENT OF FLAGELLAR MOTOR COMPLEX"/>
    <property type="match status" value="1"/>
</dbReference>
<dbReference type="SUPFAM" id="SSF49478">
    <property type="entry name" value="Cna protein B-type domain"/>
    <property type="match status" value="1"/>
</dbReference>
<evidence type="ECO:0000313" key="7">
    <source>
        <dbReference type="EMBL" id="UYQ92598.1"/>
    </source>
</evidence>
<organism evidence="7 8">
    <name type="scientific">Chitinophaga horti</name>
    <dbReference type="NCBI Taxonomy" id="2920382"/>
    <lineage>
        <taxon>Bacteria</taxon>
        <taxon>Pseudomonadati</taxon>
        <taxon>Bacteroidota</taxon>
        <taxon>Chitinophagia</taxon>
        <taxon>Chitinophagales</taxon>
        <taxon>Chitinophagaceae</taxon>
        <taxon>Chitinophaga</taxon>
    </lineage>
</organism>
<dbReference type="PANTHER" id="PTHR30329:SF21">
    <property type="entry name" value="LIPOPROTEIN YIAD-RELATED"/>
    <property type="match status" value="1"/>
</dbReference>
<dbReference type="PROSITE" id="PS51123">
    <property type="entry name" value="OMPA_2"/>
    <property type="match status" value="1"/>
</dbReference>